<dbReference type="EMBL" id="CATNWA010002551">
    <property type="protein sequence ID" value="CAI9543189.1"/>
    <property type="molecule type" value="Genomic_DNA"/>
</dbReference>
<organism evidence="2 3">
    <name type="scientific">Staurois parvus</name>
    <dbReference type="NCBI Taxonomy" id="386267"/>
    <lineage>
        <taxon>Eukaryota</taxon>
        <taxon>Metazoa</taxon>
        <taxon>Chordata</taxon>
        <taxon>Craniata</taxon>
        <taxon>Vertebrata</taxon>
        <taxon>Euteleostomi</taxon>
        <taxon>Amphibia</taxon>
        <taxon>Batrachia</taxon>
        <taxon>Anura</taxon>
        <taxon>Neobatrachia</taxon>
        <taxon>Ranoidea</taxon>
        <taxon>Ranidae</taxon>
        <taxon>Staurois</taxon>
    </lineage>
</organism>
<name>A0ABN9B6I9_9NEOB</name>
<dbReference type="Proteomes" id="UP001162483">
    <property type="component" value="Unassembled WGS sequence"/>
</dbReference>
<comment type="caution">
    <text evidence="2">The sequence shown here is derived from an EMBL/GenBank/DDBJ whole genome shotgun (WGS) entry which is preliminary data.</text>
</comment>
<keyword evidence="3" id="KW-1185">Reference proteome</keyword>
<proteinExistence type="predicted"/>
<evidence type="ECO:0000313" key="3">
    <source>
        <dbReference type="Proteomes" id="UP001162483"/>
    </source>
</evidence>
<gene>
    <name evidence="2" type="ORF">SPARVUS_LOCUS2243163</name>
</gene>
<feature type="compositionally biased region" description="Polar residues" evidence="1">
    <location>
        <begin position="55"/>
        <end position="78"/>
    </location>
</feature>
<reference evidence="2" key="1">
    <citation type="submission" date="2023-05" db="EMBL/GenBank/DDBJ databases">
        <authorList>
            <person name="Stuckert A."/>
        </authorList>
    </citation>
    <scope>NUCLEOTIDE SEQUENCE</scope>
</reference>
<protein>
    <submittedName>
        <fullName evidence="2">Uncharacterized protein</fullName>
    </submittedName>
</protein>
<evidence type="ECO:0000256" key="1">
    <source>
        <dbReference type="SAM" id="MobiDB-lite"/>
    </source>
</evidence>
<accession>A0ABN9B6I9</accession>
<sequence>RVGSKRANKVPGAGGRVVRTNRGQYRQSSCRIRYRQSSCRIRVEASRIRIPGPSETVQQGTDCRSGHSLNTPPTISHR</sequence>
<feature type="region of interest" description="Disordered" evidence="1">
    <location>
        <begin position="50"/>
        <end position="78"/>
    </location>
</feature>
<evidence type="ECO:0000313" key="2">
    <source>
        <dbReference type="EMBL" id="CAI9543189.1"/>
    </source>
</evidence>
<feature type="region of interest" description="Disordered" evidence="1">
    <location>
        <begin position="1"/>
        <end position="24"/>
    </location>
</feature>
<feature type="non-terminal residue" evidence="2">
    <location>
        <position position="1"/>
    </location>
</feature>